<dbReference type="Gene3D" id="2.30.29.30">
    <property type="entry name" value="Pleckstrin-homology domain (PH domain)/Phosphotyrosine-binding domain (PTB)"/>
    <property type="match status" value="1"/>
</dbReference>
<dbReference type="FunFam" id="2.30.29.30:FF:000086">
    <property type="entry name" value="GRAM domain-containing protein 2B isoform 2"/>
    <property type="match status" value="1"/>
</dbReference>
<dbReference type="PANTHER" id="PTHR46645">
    <property type="entry name" value="GRAM DOMAIN-CONTAINING PROTEIN 2B-RELATED"/>
    <property type="match status" value="1"/>
</dbReference>
<dbReference type="AlphaFoldDB" id="A0A4W3J869"/>
<dbReference type="SMART" id="SM00568">
    <property type="entry name" value="GRAM"/>
    <property type="match status" value="1"/>
</dbReference>
<evidence type="ECO:0000313" key="4">
    <source>
        <dbReference type="Proteomes" id="UP000314986"/>
    </source>
</evidence>
<reference evidence="4" key="3">
    <citation type="journal article" date="2014" name="Nature">
        <title>Elephant shark genome provides unique insights into gnathostome evolution.</title>
        <authorList>
            <consortium name="International Elephant Shark Genome Sequencing Consortium"/>
            <person name="Venkatesh B."/>
            <person name="Lee A.P."/>
            <person name="Ravi V."/>
            <person name="Maurya A.K."/>
            <person name="Lian M.M."/>
            <person name="Swann J.B."/>
            <person name="Ohta Y."/>
            <person name="Flajnik M.F."/>
            <person name="Sutoh Y."/>
            <person name="Kasahara M."/>
            <person name="Hoon S."/>
            <person name="Gangu V."/>
            <person name="Roy S.W."/>
            <person name="Irimia M."/>
            <person name="Korzh V."/>
            <person name="Kondrychyn I."/>
            <person name="Lim Z.W."/>
            <person name="Tay B.H."/>
            <person name="Tohari S."/>
            <person name="Kong K.W."/>
            <person name="Ho S."/>
            <person name="Lorente-Galdos B."/>
            <person name="Quilez J."/>
            <person name="Marques-Bonet T."/>
            <person name="Raney B.J."/>
            <person name="Ingham P.W."/>
            <person name="Tay A."/>
            <person name="Hillier L.W."/>
            <person name="Minx P."/>
            <person name="Boehm T."/>
            <person name="Wilson R.K."/>
            <person name="Brenner S."/>
            <person name="Warren W.C."/>
        </authorList>
    </citation>
    <scope>NUCLEOTIDE SEQUENCE [LARGE SCALE GENOMIC DNA]</scope>
</reference>
<feature type="transmembrane region" description="Helical" evidence="1">
    <location>
        <begin position="349"/>
        <end position="368"/>
    </location>
</feature>
<dbReference type="PANTHER" id="PTHR46645:SF2">
    <property type="entry name" value="GRAM DOMAIN-CONTAINING PROTEIN 2B"/>
    <property type="match status" value="1"/>
</dbReference>
<dbReference type="Ensembl" id="ENSCMIT00000029125.1">
    <property type="protein sequence ID" value="ENSCMIP00000028670.1"/>
    <property type="gene ID" value="ENSCMIG00000012437.1"/>
</dbReference>
<proteinExistence type="predicted"/>
<dbReference type="Pfam" id="PF02893">
    <property type="entry name" value="GRAM"/>
    <property type="match status" value="1"/>
</dbReference>
<keyword evidence="4" id="KW-1185">Reference proteome</keyword>
<keyword evidence="1" id="KW-1133">Transmembrane helix</keyword>
<gene>
    <name evidence="3" type="primary">gramd2b</name>
</gene>
<feature type="domain" description="GRAM" evidence="2">
    <location>
        <begin position="112"/>
        <end position="179"/>
    </location>
</feature>
<evidence type="ECO:0000313" key="3">
    <source>
        <dbReference type="Ensembl" id="ENSCMIP00000028670.1"/>
    </source>
</evidence>
<keyword evidence="1" id="KW-0812">Transmembrane</keyword>
<keyword evidence="1" id="KW-0472">Membrane</keyword>
<reference evidence="4" key="1">
    <citation type="journal article" date="2006" name="Science">
        <title>Ancient noncoding elements conserved in the human genome.</title>
        <authorList>
            <person name="Venkatesh B."/>
            <person name="Kirkness E.F."/>
            <person name="Loh Y.H."/>
            <person name="Halpern A.L."/>
            <person name="Lee A.P."/>
            <person name="Johnson J."/>
            <person name="Dandona N."/>
            <person name="Viswanathan L.D."/>
            <person name="Tay A."/>
            <person name="Venter J.C."/>
            <person name="Strausberg R.L."/>
            <person name="Brenner S."/>
        </authorList>
    </citation>
    <scope>NUCLEOTIDE SEQUENCE [LARGE SCALE GENOMIC DNA]</scope>
</reference>
<organism evidence="3 4">
    <name type="scientific">Callorhinchus milii</name>
    <name type="common">Ghost shark</name>
    <dbReference type="NCBI Taxonomy" id="7868"/>
    <lineage>
        <taxon>Eukaryota</taxon>
        <taxon>Metazoa</taxon>
        <taxon>Chordata</taxon>
        <taxon>Craniata</taxon>
        <taxon>Vertebrata</taxon>
        <taxon>Chondrichthyes</taxon>
        <taxon>Holocephali</taxon>
        <taxon>Chimaeriformes</taxon>
        <taxon>Callorhinchidae</taxon>
        <taxon>Callorhinchus</taxon>
    </lineage>
</organism>
<evidence type="ECO:0000259" key="2">
    <source>
        <dbReference type="SMART" id="SM00568"/>
    </source>
</evidence>
<reference evidence="4" key="2">
    <citation type="journal article" date="2007" name="PLoS Biol.">
        <title>Survey sequencing and comparative analysis of the elephant shark (Callorhinchus milii) genome.</title>
        <authorList>
            <person name="Venkatesh B."/>
            <person name="Kirkness E.F."/>
            <person name="Loh Y.H."/>
            <person name="Halpern A.L."/>
            <person name="Lee A.P."/>
            <person name="Johnson J."/>
            <person name="Dandona N."/>
            <person name="Viswanathan L.D."/>
            <person name="Tay A."/>
            <person name="Venter J.C."/>
            <person name="Strausberg R.L."/>
            <person name="Brenner S."/>
        </authorList>
    </citation>
    <scope>NUCLEOTIDE SEQUENCE [LARGE SCALE GENOMIC DNA]</scope>
</reference>
<dbReference type="InterPro" id="IPR011993">
    <property type="entry name" value="PH-like_dom_sf"/>
</dbReference>
<dbReference type="GeneTree" id="ENSGT00940000156980"/>
<accession>A0A4W3J869</accession>
<name>A0A4W3J869_CALMI</name>
<reference evidence="3" key="5">
    <citation type="submission" date="2025-09" db="UniProtKB">
        <authorList>
            <consortium name="Ensembl"/>
        </authorList>
    </citation>
    <scope>IDENTIFICATION</scope>
</reference>
<protein>
    <recommendedName>
        <fullName evidence="2">GRAM domain-containing protein</fullName>
    </recommendedName>
</protein>
<dbReference type="GO" id="GO:0005881">
    <property type="term" value="C:cytoplasmic microtubule"/>
    <property type="evidence" value="ECO:0007669"/>
    <property type="project" value="TreeGrafter"/>
</dbReference>
<dbReference type="InterPro" id="IPR004182">
    <property type="entry name" value="GRAM"/>
</dbReference>
<dbReference type="CDD" id="cd13220">
    <property type="entry name" value="PH-GRAM_GRAMDC"/>
    <property type="match status" value="1"/>
</dbReference>
<dbReference type="InterPro" id="IPR052633">
    <property type="entry name" value="GRAM_domain_protein_2B"/>
</dbReference>
<reference evidence="3" key="4">
    <citation type="submission" date="2025-08" db="UniProtKB">
        <authorList>
            <consortium name="Ensembl"/>
        </authorList>
    </citation>
    <scope>IDENTIFICATION</scope>
</reference>
<dbReference type="InParanoid" id="A0A4W3J869"/>
<sequence>MSQKCKPKVKVIVKKMNYKSKCKISAILRPGKDLISSEPETAIVEEKPKKTGKQLNQQLQSLNLDAEIFETKKKTTLTRSKTYDAVYPTSSTVYEPKLERKKSLSNLSKTNATYHKLFKNVPKEEVLKQSFTCALHKDILYQGKLFVSQNWICFHSKVFGRDIKITIPVSTVIQVKKQKTALLVPNALCISTELEKHFFVSFLSRDATYKLLKSVCVHLEGKYDDSSTITSSVVSSFRTERPTSLPLDFNIEDLSDLDVRRRRGLEQSSCSGSQTPESENSQESIAETQTLLKIAKNVDIPVSADVQVKDTTETKRNIRHENKHSVVWDVSDKAKPNDVLQYISVNSLLGLYLIVVVILVISSCYMGLKIIALEQRLASMGTLPEYQDHHKDLFSRRDMGLQLQVNTDMIYDELTENLAKLEKIQKNLQRLLEETE</sequence>
<dbReference type="Proteomes" id="UP000314986">
    <property type="component" value="Unassembled WGS sequence"/>
</dbReference>
<evidence type="ECO:0000256" key="1">
    <source>
        <dbReference type="SAM" id="Phobius"/>
    </source>
</evidence>